<dbReference type="InterPro" id="IPR000326">
    <property type="entry name" value="PAP2/HPO"/>
</dbReference>
<proteinExistence type="predicted"/>
<protein>
    <recommendedName>
        <fullName evidence="3">Phosphatidic acid phosphatase type 2/haloperoxidase domain-containing protein</fullName>
    </recommendedName>
</protein>
<comment type="caution">
    <text evidence="4">The sequence shown here is derived from an EMBL/GenBank/DDBJ whole genome shotgun (WGS) entry which is preliminary data.</text>
</comment>
<feature type="transmembrane region" description="Helical" evidence="2">
    <location>
        <begin position="212"/>
        <end position="229"/>
    </location>
</feature>
<dbReference type="Gene3D" id="1.20.144.10">
    <property type="entry name" value="Phosphatidic acid phosphatase type 2/haloperoxidase"/>
    <property type="match status" value="1"/>
</dbReference>
<feature type="transmembrane region" description="Helical" evidence="2">
    <location>
        <begin position="344"/>
        <end position="363"/>
    </location>
</feature>
<feature type="domain" description="Phosphatidic acid phosphatase type 2/haloperoxidase" evidence="3">
    <location>
        <begin position="215"/>
        <end position="329"/>
    </location>
</feature>
<dbReference type="CDD" id="cd03388">
    <property type="entry name" value="PAP2_SPPase1"/>
    <property type="match status" value="1"/>
</dbReference>
<evidence type="ECO:0000313" key="4">
    <source>
        <dbReference type="EMBL" id="KAI1897862.1"/>
    </source>
</evidence>
<dbReference type="EMBL" id="JAERUA010000007">
    <property type="protein sequence ID" value="KAI1897862.1"/>
    <property type="molecule type" value="Genomic_DNA"/>
</dbReference>
<feature type="transmembrane region" description="Helical" evidence="2">
    <location>
        <begin position="312"/>
        <end position="332"/>
    </location>
</feature>
<feature type="region of interest" description="Disordered" evidence="1">
    <location>
        <begin position="64"/>
        <end position="156"/>
    </location>
</feature>
<dbReference type="PANTHER" id="PTHR14969:SF27">
    <property type="entry name" value="SI:CH211-212G7.6"/>
    <property type="match status" value="1"/>
</dbReference>
<keyword evidence="2" id="KW-1133">Transmembrane helix</keyword>
<feature type="transmembrane region" description="Helical" evidence="2">
    <location>
        <begin position="181"/>
        <end position="206"/>
    </location>
</feature>
<keyword evidence="2" id="KW-0812">Transmembrane</keyword>
<evidence type="ECO:0000256" key="2">
    <source>
        <dbReference type="SAM" id="Phobius"/>
    </source>
</evidence>
<gene>
    <name evidence="4" type="ORF">AGOR_G00087630</name>
</gene>
<dbReference type="GO" id="GO:0042392">
    <property type="term" value="F:sphingosine-1-phosphate phosphatase activity"/>
    <property type="evidence" value="ECO:0007669"/>
    <property type="project" value="TreeGrafter"/>
</dbReference>
<dbReference type="PANTHER" id="PTHR14969">
    <property type="entry name" value="SPHINGOSINE-1-PHOSPHATE PHOSPHOHYDROLASE"/>
    <property type="match status" value="1"/>
</dbReference>
<dbReference type="AlphaFoldDB" id="A0A8T3DMT7"/>
<dbReference type="SMART" id="SM00014">
    <property type="entry name" value="acidPPc"/>
    <property type="match status" value="1"/>
</dbReference>
<dbReference type="Proteomes" id="UP000829720">
    <property type="component" value="Unassembled WGS sequence"/>
</dbReference>
<feature type="transmembrane region" description="Helical" evidence="2">
    <location>
        <begin position="285"/>
        <end position="305"/>
    </location>
</feature>
<dbReference type="GO" id="GO:0006670">
    <property type="term" value="P:sphingosine metabolic process"/>
    <property type="evidence" value="ECO:0007669"/>
    <property type="project" value="TreeGrafter"/>
</dbReference>
<sequence>MAKDLKSEFVQLCKNLQDPHLVAKFQQFCGVKGIFSPRASETDREKERLHNGVCTTYCPGEGENAQGDTDCGSDGPRQRKTTSDQNNPAEEDCINGLLNGTAQIPGDGETEGHSVKNRLSSARDGGESPMEGSPDNGREAAHDPSKQSESMDATARGRVKPLRKNSLTGDGGQEFIIENKFLFYLFTIGTELGNEMFFIVFFPFLIWNVDAYVSRQLIVVWVWVLFLGQSTKDLIRWTRPASPPVVKVEVFYNSEYSMPSTHAMSGTAVPFSLFMLTYGRWEYPFIYGLGLALSWSLLVCVSRVYMGMHSVLEVIAGFLYSVLILAVIQPLLDQIDSFYLTSPHAPLVIVTLHVALGLLAFTLDSWSTSRGDTAQALGTGAGAALASHLNHLLGLAPDPPLSELPFALQPLTAALVGRSLLRLALGVAVLLATRAVMKALTIPLVCRVVGVPCDDVRRARQHMEVELPYRYIVYGTVGFSCIFLVPLLFSYLSLS</sequence>
<feature type="compositionally biased region" description="Basic and acidic residues" evidence="1">
    <location>
        <begin position="136"/>
        <end position="146"/>
    </location>
</feature>
<dbReference type="Pfam" id="PF01569">
    <property type="entry name" value="PAP2"/>
    <property type="match status" value="1"/>
</dbReference>
<dbReference type="OrthoDB" id="301434at2759"/>
<feature type="transmembrane region" description="Helical" evidence="2">
    <location>
        <begin position="375"/>
        <end position="393"/>
    </location>
</feature>
<evidence type="ECO:0000259" key="3">
    <source>
        <dbReference type="SMART" id="SM00014"/>
    </source>
</evidence>
<accession>A0A8T3DMT7</accession>
<feature type="transmembrane region" description="Helical" evidence="2">
    <location>
        <begin position="413"/>
        <end position="432"/>
    </location>
</feature>
<evidence type="ECO:0000313" key="5">
    <source>
        <dbReference type="Proteomes" id="UP000829720"/>
    </source>
</evidence>
<name>A0A8T3DMT7_9TELE</name>
<evidence type="ECO:0000256" key="1">
    <source>
        <dbReference type="SAM" id="MobiDB-lite"/>
    </source>
</evidence>
<dbReference type="SUPFAM" id="SSF48317">
    <property type="entry name" value="Acid phosphatase/Vanadium-dependent haloperoxidase"/>
    <property type="match status" value="1"/>
</dbReference>
<dbReference type="GO" id="GO:0005789">
    <property type="term" value="C:endoplasmic reticulum membrane"/>
    <property type="evidence" value="ECO:0007669"/>
    <property type="project" value="TreeGrafter"/>
</dbReference>
<feature type="transmembrane region" description="Helical" evidence="2">
    <location>
        <begin position="471"/>
        <end position="492"/>
    </location>
</feature>
<organism evidence="4 5">
    <name type="scientific">Albula goreensis</name>
    <dbReference type="NCBI Taxonomy" id="1534307"/>
    <lineage>
        <taxon>Eukaryota</taxon>
        <taxon>Metazoa</taxon>
        <taxon>Chordata</taxon>
        <taxon>Craniata</taxon>
        <taxon>Vertebrata</taxon>
        <taxon>Euteleostomi</taxon>
        <taxon>Actinopterygii</taxon>
        <taxon>Neopterygii</taxon>
        <taxon>Teleostei</taxon>
        <taxon>Albuliformes</taxon>
        <taxon>Albulidae</taxon>
        <taxon>Albula</taxon>
    </lineage>
</organism>
<keyword evidence="2" id="KW-0472">Membrane</keyword>
<dbReference type="InterPro" id="IPR036938">
    <property type="entry name" value="PAP2/HPO_sf"/>
</dbReference>
<reference evidence="4" key="1">
    <citation type="submission" date="2021-01" db="EMBL/GenBank/DDBJ databases">
        <authorList>
            <person name="Zahm M."/>
            <person name="Roques C."/>
            <person name="Cabau C."/>
            <person name="Klopp C."/>
            <person name="Donnadieu C."/>
            <person name="Jouanno E."/>
            <person name="Lampietro C."/>
            <person name="Louis A."/>
            <person name="Herpin A."/>
            <person name="Echchiki A."/>
            <person name="Berthelot C."/>
            <person name="Parey E."/>
            <person name="Roest-Crollius H."/>
            <person name="Braasch I."/>
            <person name="Postlethwait J."/>
            <person name="Bobe J."/>
            <person name="Montfort J."/>
            <person name="Bouchez O."/>
            <person name="Begum T."/>
            <person name="Mejri S."/>
            <person name="Adams A."/>
            <person name="Chen W.-J."/>
            <person name="Guiguen Y."/>
        </authorList>
    </citation>
    <scope>NUCLEOTIDE SEQUENCE</scope>
    <source>
        <tissue evidence="4">Blood</tissue>
    </source>
</reference>
<keyword evidence="5" id="KW-1185">Reference proteome</keyword>